<dbReference type="PANTHER" id="PTHR33710:SF77">
    <property type="entry name" value="DNASE I-LIKE SUPERFAMILY PROTEIN"/>
    <property type="match status" value="1"/>
</dbReference>
<dbReference type="SUPFAM" id="SSF56219">
    <property type="entry name" value="DNase I-like"/>
    <property type="match status" value="1"/>
</dbReference>
<proteinExistence type="predicted"/>
<evidence type="ECO:0000313" key="3">
    <source>
        <dbReference type="Proteomes" id="UP001293593"/>
    </source>
</evidence>
<dbReference type="InterPro" id="IPR036691">
    <property type="entry name" value="Endo/exonu/phosph_ase_sf"/>
</dbReference>
<evidence type="ECO:0000259" key="1">
    <source>
        <dbReference type="Pfam" id="PF03372"/>
    </source>
</evidence>
<name>A0AAE1MK68_9FABA</name>
<gene>
    <name evidence="2" type="ORF">QN277_019586</name>
</gene>
<dbReference type="PANTHER" id="PTHR33710">
    <property type="entry name" value="BNAC02G09200D PROTEIN"/>
    <property type="match status" value="1"/>
</dbReference>
<dbReference type="AlphaFoldDB" id="A0AAE1MK68"/>
<reference evidence="2" key="1">
    <citation type="submission" date="2023-10" db="EMBL/GenBank/DDBJ databases">
        <title>Chromosome-level genome of the transformable northern wattle, Acacia crassicarpa.</title>
        <authorList>
            <person name="Massaro I."/>
            <person name="Sinha N.R."/>
            <person name="Poethig S."/>
            <person name="Leichty A.R."/>
        </authorList>
    </citation>
    <scope>NUCLEOTIDE SEQUENCE</scope>
    <source>
        <strain evidence="2">Acra3RX</strain>
        <tissue evidence="2">Leaf</tissue>
    </source>
</reference>
<dbReference type="Proteomes" id="UP001293593">
    <property type="component" value="Unassembled WGS sequence"/>
</dbReference>
<evidence type="ECO:0000313" key="2">
    <source>
        <dbReference type="EMBL" id="KAK4270817.1"/>
    </source>
</evidence>
<feature type="domain" description="Endonuclease/exonuclease/phosphatase" evidence="1">
    <location>
        <begin position="2"/>
        <end position="197"/>
    </location>
</feature>
<dbReference type="EMBL" id="JAWXYG010000005">
    <property type="protein sequence ID" value="KAK4270817.1"/>
    <property type="molecule type" value="Genomic_DNA"/>
</dbReference>
<dbReference type="InterPro" id="IPR005135">
    <property type="entry name" value="Endo/exonuclease/phosphatase"/>
</dbReference>
<organism evidence="2 3">
    <name type="scientific">Acacia crassicarpa</name>
    <name type="common">northern wattle</name>
    <dbReference type="NCBI Taxonomy" id="499986"/>
    <lineage>
        <taxon>Eukaryota</taxon>
        <taxon>Viridiplantae</taxon>
        <taxon>Streptophyta</taxon>
        <taxon>Embryophyta</taxon>
        <taxon>Tracheophyta</taxon>
        <taxon>Spermatophyta</taxon>
        <taxon>Magnoliopsida</taxon>
        <taxon>eudicotyledons</taxon>
        <taxon>Gunneridae</taxon>
        <taxon>Pentapetalae</taxon>
        <taxon>rosids</taxon>
        <taxon>fabids</taxon>
        <taxon>Fabales</taxon>
        <taxon>Fabaceae</taxon>
        <taxon>Caesalpinioideae</taxon>
        <taxon>mimosoid clade</taxon>
        <taxon>Acacieae</taxon>
        <taxon>Acacia</taxon>
    </lineage>
</organism>
<dbReference type="Pfam" id="PF03372">
    <property type="entry name" value="Exo_endo_phos"/>
    <property type="match status" value="1"/>
</dbReference>
<dbReference type="Gene3D" id="3.60.10.10">
    <property type="entry name" value="Endonuclease/exonuclease/phosphatase"/>
    <property type="match status" value="1"/>
</dbReference>
<protein>
    <recommendedName>
        <fullName evidence="1">Endonuclease/exonuclease/phosphatase domain-containing protein</fullName>
    </recommendedName>
</protein>
<keyword evidence="3" id="KW-1185">Reference proteome</keyword>
<comment type="caution">
    <text evidence="2">The sequence shown here is derived from an EMBL/GenBank/DDBJ whole genome shotgun (WGS) entry which is preliminary data.</text>
</comment>
<dbReference type="GO" id="GO:0003824">
    <property type="term" value="F:catalytic activity"/>
    <property type="evidence" value="ECO:0007669"/>
    <property type="project" value="InterPro"/>
</dbReference>
<sequence>MLILAETKCEAEAQIACLKNLGFDGFAYVPSVGRSGGLAAVWKASLISVSVLRRDRQFLHFRCLFPGGSEFMLTAIYAILLANLKNVLWQELRCMSELITIPWCIIGDFNDVSSPSESSVGDSINFARLNRFQNRMLECQLSDLGFTGPRFTWRGPLMANSRRLFERLDRALANTHFLTAYSSSSVRTLARTKFSDHNPICLCFESDSTSNSRGRPFRFEAMWLTHSNYNDLLVEKWLPNVDINLALSSFQEVIGVWNKEVFDLVRKSKNSSFWRGCEAFRILQRTPIPLASVI</sequence>
<accession>A0AAE1MK68</accession>